<feature type="domain" description="Beta-lactamase-related" evidence="2">
    <location>
        <begin position="197"/>
        <end position="471"/>
    </location>
</feature>
<dbReference type="InterPro" id="IPR050789">
    <property type="entry name" value="Diverse_Enzym_Activities"/>
</dbReference>
<dbReference type="PANTHER" id="PTHR43283:SF7">
    <property type="entry name" value="BETA-LACTAMASE-RELATED DOMAIN-CONTAINING PROTEIN"/>
    <property type="match status" value="1"/>
</dbReference>
<accession>A0A158DP63</accession>
<organism evidence="3 4">
    <name type="scientific">Caballeronia calidae</name>
    <dbReference type="NCBI Taxonomy" id="1777139"/>
    <lineage>
        <taxon>Bacteria</taxon>
        <taxon>Pseudomonadati</taxon>
        <taxon>Pseudomonadota</taxon>
        <taxon>Betaproteobacteria</taxon>
        <taxon>Burkholderiales</taxon>
        <taxon>Burkholderiaceae</taxon>
        <taxon>Caballeronia</taxon>
    </lineage>
</organism>
<dbReference type="AlphaFoldDB" id="A0A158DP63"/>
<sequence>MYALAETLALRLPLESGSRCLIDSPGVNPRAMSRSIGRIAILWWTLGLALIASLAYAGLTLSRIAPIGTGYAAKILCTGVFVSGRPAQQVIDEDIQAGVHPLLHLVHPTVDVQARRARATFLGMAARAAWFRPGLGCTLKLGDALAGPATMIEPASNRAPPNATQATNVHDNDNALHAVMDSAFDEPDPLNPRRTRALVVMQNGRIIAQRFAPGFSEQTPLIGWSMSKSVIAALIGVLVGEGKLSPDATALLPEWRGHEDARARVTLDELLRMTSGLQFNEDYDDPLSDVAIMLFAEADQSAYAARKPLDFAPGARWEYSSGTTEILSRVIRQALGGTERDYLEFPRRALFKPLGMRTAVFEADAAGMLVGASFVCASAGDWARFGQLLLQDGVWDGKRILPPGWVRYMREVTLQSPRRDYGAHIWVKVPEPFDSHASPPPALPPDAFHLVGHEGQFVSVVPSRELVVVRMGLSRPEKAWDHETFLARLIDALPSAPVETGGAK</sequence>
<dbReference type="PANTHER" id="PTHR43283">
    <property type="entry name" value="BETA-LACTAMASE-RELATED"/>
    <property type="match status" value="1"/>
</dbReference>
<dbReference type="SUPFAM" id="SSF56601">
    <property type="entry name" value="beta-lactamase/transpeptidase-like"/>
    <property type="match status" value="1"/>
</dbReference>
<gene>
    <name evidence="3" type="ORF">AWB78_05431</name>
</gene>
<keyword evidence="1" id="KW-0472">Membrane</keyword>
<evidence type="ECO:0000256" key="1">
    <source>
        <dbReference type="SAM" id="Phobius"/>
    </source>
</evidence>
<feature type="transmembrane region" description="Helical" evidence="1">
    <location>
        <begin position="39"/>
        <end position="59"/>
    </location>
</feature>
<evidence type="ECO:0000313" key="3">
    <source>
        <dbReference type="EMBL" id="SAK96388.1"/>
    </source>
</evidence>
<comment type="caution">
    <text evidence="3">The sequence shown here is derived from an EMBL/GenBank/DDBJ whole genome shotgun (WGS) entry which is preliminary data.</text>
</comment>
<keyword evidence="1" id="KW-0812">Transmembrane</keyword>
<dbReference type="Pfam" id="PF00144">
    <property type="entry name" value="Beta-lactamase"/>
    <property type="match status" value="1"/>
</dbReference>
<dbReference type="InterPro" id="IPR012338">
    <property type="entry name" value="Beta-lactam/transpept-like"/>
</dbReference>
<proteinExistence type="predicted"/>
<dbReference type="Gene3D" id="3.40.710.10">
    <property type="entry name" value="DD-peptidase/beta-lactamase superfamily"/>
    <property type="match status" value="1"/>
</dbReference>
<name>A0A158DP63_9BURK</name>
<keyword evidence="4" id="KW-1185">Reference proteome</keyword>
<dbReference type="Proteomes" id="UP000071859">
    <property type="component" value="Unassembled WGS sequence"/>
</dbReference>
<keyword evidence="1" id="KW-1133">Transmembrane helix</keyword>
<evidence type="ECO:0000313" key="4">
    <source>
        <dbReference type="Proteomes" id="UP000071859"/>
    </source>
</evidence>
<protein>
    <submittedName>
        <fullName evidence="3">Beta-lactamase</fullName>
    </submittedName>
</protein>
<dbReference type="EMBL" id="FCOX02000034">
    <property type="protein sequence ID" value="SAK96388.1"/>
    <property type="molecule type" value="Genomic_DNA"/>
</dbReference>
<dbReference type="InterPro" id="IPR001466">
    <property type="entry name" value="Beta-lactam-related"/>
</dbReference>
<reference evidence="3" key="1">
    <citation type="submission" date="2016-01" db="EMBL/GenBank/DDBJ databases">
        <authorList>
            <person name="Peeters C."/>
        </authorList>
    </citation>
    <scope>NUCLEOTIDE SEQUENCE</scope>
    <source>
        <strain evidence="3">LMG 29321</strain>
    </source>
</reference>
<evidence type="ECO:0000259" key="2">
    <source>
        <dbReference type="Pfam" id="PF00144"/>
    </source>
</evidence>